<feature type="compositionally biased region" description="Polar residues" evidence="10">
    <location>
        <begin position="306"/>
        <end position="315"/>
    </location>
</feature>
<feature type="compositionally biased region" description="Basic and acidic residues" evidence="10">
    <location>
        <begin position="59"/>
        <end position="70"/>
    </location>
</feature>
<gene>
    <name evidence="9" type="primary">MED19</name>
    <name evidence="11" type="ORF">N7G274_003642</name>
</gene>
<keyword evidence="12" id="KW-1185">Reference proteome</keyword>
<evidence type="ECO:0000256" key="7">
    <source>
        <dbReference type="ARBA" id="ARBA00023242"/>
    </source>
</evidence>
<evidence type="ECO:0000256" key="4">
    <source>
        <dbReference type="ARBA" id="ARBA00023015"/>
    </source>
</evidence>
<feature type="compositionally biased region" description="Basic and acidic residues" evidence="10">
    <location>
        <begin position="89"/>
        <end position="98"/>
    </location>
</feature>
<comment type="function">
    <text evidence="9">Component of the Mediator complex, a coactivator involved in the regulated transcription of nearly all RNA polymerase II-dependent genes. Mediator functions as a bridge to convey information from gene-specific regulatory proteins to the basal RNA polymerase II transcription machinery. Mediator is recruited to promoters by direct interactions with regulatory proteins and serves as a scaffold for the assembly of a functional preinitiation complex with RNA polymerase II and the general transcription factors.</text>
</comment>
<comment type="similarity">
    <text evidence="2 9">Belongs to the Mediator complex subunit 19 family.</text>
</comment>
<reference evidence="11 12" key="1">
    <citation type="submission" date="2024-09" db="EMBL/GenBank/DDBJ databases">
        <title>Rethinking Asexuality: The Enigmatic Case of Functional Sexual Genes in Lepraria (Stereocaulaceae).</title>
        <authorList>
            <person name="Doellman M."/>
            <person name="Sun Y."/>
            <person name="Barcenas-Pena A."/>
            <person name="Lumbsch H.T."/>
            <person name="Grewe F."/>
        </authorList>
    </citation>
    <scope>NUCLEOTIDE SEQUENCE [LARGE SCALE GENOMIC DNA]</scope>
    <source>
        <strain evidence="11 12">Mercado 3170</strain>
    </source>
</reference>
<evidence type="ECO:0000256" key="2">
    <source>
        <dbReference type="ARBA" id="ARBA00009259"/>
    </source>
</evidence>
<dbReference type="Proteomes" id="UP001590950">
    <property type="component" value="Unassembled WGS sequence"/>
</dbReference>
<evidence type="ECO:0000256" key="10">
    <source>
        <dbReference type="SAM" id="MobiDB-lite"/>
    </source>
</evidence>
<keyword evidence="4 9" id="KW-0805">Transcription regulation</keyword>
<dbReference type="Pfam" id="PF08633">
    <property type="entry name" value="Rox3"/>
    <property type="match status" value="1"/>
</dbReference>
<accession>A0ABR4AEQ4</accession>
<feature type="compositionally biased region" description="Polar residues" evidence="10">
    <location>
        <begin position="1"/>
        <end position="14"/>
    </location>
</feature>
<feature type="region of interest" description="Disordered" evidence="10">
    <location>
        <begin position="1"/>
        <end position="111"/>
    </location>
</feature>
<evidence type="ECO:0000256" key="1">
    <source>
        <dbReference type="ARBA" id="ARBA00004123"/>
    </source>
</evidence>
<comment type="caution">
    <text evidence="11">The sequence shown here is derived from an EMBL/GenBank/DDBJ whole genome shotgun (WGS) entry which is preliminary data.</text>
</comment>
<keyword evidence="7 9" id="KW-0539">Nucleus</keyword>
<feature type="compositionally biased region" description="Basic and acidic residues" evidence="10">
    <location>
        <begin position="38"/>
        <end position="51"/>
    </location>
</feature>
<name>A0ABR4AEQ4_9LECA</name>
<keyword evidence="6 9" id="KW-0804">Transcription</keyword>
<dbReference type="InterPro" id="IPR013942">
    <property type="entry name" value="Mediator_Med19_fun"/>
</dbReference>
<evidence type="ECO:0000313" key="11">
    <source>
        <dbReference type="EMBL" id="KAL2043336.1"/>
    </source>
</evidence>
<organism evidence="11 12">
    <name type="scientific">Stereocaulon virgatum</name>
    <dbReference type="NCBI Taxonomy" id="373712"/>
    <lineage>
        <taxon>Eukaryota</taxon>
        <taxon>Fungi</taxon>
        <taxon>Dikarya</taxon>
        <taxon>Ascomycota</taxon>
        <taxon>Pezizomycotina</taxon>
        <taxon>Lecanoromycetes</taxon>
        <taxon>OSLEUM clade</taxon>
        <taxon>Lecanoromycetidae</taxon>
        <taxon>Lecanorales</taxon>
        <taxon>Lecanorineae</taxon>
        <taxon>Stereocaulaceae</taxon>
        <taxon>Stereocaulon</taxon>
    </lineage>
</organism>
<evidence type="ECO:0000256" key="9">
    <source>
        <dbReference type="RuleBase" id="RU364151"/>
    </source>
</evidence>
<evidence type="ECO:0000256" key="8">
    <source>
        <dbReference type="ARBA" id="ARBA00032018"/>
    </source>
</evidence>
<evidence type="ECO:0000313" key="12">
    <source>
        <dbReference type="Proteomes" id="UP001590950"/>
    </source>
</evidence>
<proteinExistence type="inferred from homology"/>
<evidence type="ECO:0000256" key="5">
    <source>
        <dbReference type="ARBA" id="ARBA00023159"/>
    </source>
</evidence>
<dbReference type="EMBL" id="JBEFKJ010000011">
    <property type="protein sequence ID" value="KAL2043336.1"/>
    <property type="molecule type" value="Genomic_DNA"/>
</dbReference>
<evidence type="ECO:0000256" key="3">
    <source>
        <dbReference type="ARBA" id="ARBA00019615"/>
    </source>
</evidence>
<sequence>MSYPNTTRTSTLTHSPLIPSHGKLSAISYSEAMDVDNDGQRLADRNPDRDTMNTTSDSAQHDAHKGRGPEEMAANMEVTSATEPTPILERPREGKEHGVQQTVQMPSTPQSAPLPPLTHNLISLFGLQPLAATVARTDPVTGEKINKIRKSYEGQLKTLGLAGRNRSVKHEDGKGLVGLKELTLWPEEEWQNQKVVGKDVHKGLPSGILAKLDRAMQMQPGQLPDNNHWEDLLGHDKPKPIESNAKATKVPANTTKTNGQLNCAAATTEPIRPKRSSKKRRYDDESFEGYGEGFVDDEIDMAGYSSGETQFSRKSNPTKKRKKDGGYTRSPTGFERTGSFGSGMVGVSTYSR</sequence>
<comment type="subcellular location">
    <subcellularLocation>
        <location evidence="1 9">Nucleus</location>
    </subcellularLocation>
</comment>
<keyword evidence="5 9" id="KW-0010">Activator</keyword>
<protein>
    <recommendedName>
        <fullName evidence="3 9">Mediator of RNA polymerase II transcription subunit 19</fullName>
    </recommendedName>
    <alternativeName>
        <fullName evidence="8 9">Mediator complex subunit 19</fullName>
    </alternativeName>
</protein>
<comment type="subunit">
    <text evidence="9">Component of the Mediator complex.</text>
</comment>
<feature type="region of interest" description="Disordered" evidence="10">
    <location>
        <begin position="267"/>
        <end position="352"/>
    </location>
</feature>
<evidence type="ECO:0000256" key="6">
    <source>
        <dbReference type="ARBA" id="ARBA00023163"/>
    </source>
</evidence>
<feature type="compositionally biased region" description="Polar residues" evidence="10">
    <location>
        <begin position="99"/>
        <end position="111"/>
    </location>
</feature>